<evidence type="ECO:0000256" key="1">
    <source>
        <dbReference type="SAM" id="Phobius"/>
    </source>
</evidence>
<dbReference type="PATRIC" id="fig|66430.4.peg.6939"/>
<accession>A0A0J6XJ62</accession>
<organism evidence="2 3">
    <name type="scientific">Streptomyces roseus</name>
    <dbReference type="NCBI Taxonomy" id="66430"/>
    <lineage>
        <taxon>Bacteria</taxon>
        <taxon>Bacillati</taxon>
        <taxon>Actinomycetota</taxon>
        <taxon>Actinomycetes</taxon>
        <taxon>Kitasatosporales</taxon>
        <taxon>Streptomycetaceae</taxon>
        <taxon>Streptomyces</taxon>
    </lineage>
</organism>
<gene>
    <name evidence="2" type="ORF">ACS04_20500</name>
</gene>
<proteinExistence type="predicted"/>
<keyword evidence="1" id="KW-1133">Transmembrane helix</keyword>
<comment type="caution">
    <text evidence="2">The sequence shown here is derived from an EMBL/GenBank/DDBJ whole genome shotgun (WGS) entry which is preliminary data.</text>
</comment>
<feature type="transmembrane region" description="Helical" evidence="1">
    <location>
        <begin position="42"/>
        <end position="66"/>
    </location>
</feature>
<dbReference type="AlphaFoldDB" id="A0A0J6XJ62"/>
<sequence length="67" mass="6516">MAVTVAVVLLTTAFVIVVALLAAAGAGKLARMDSASYPTALTRAAATFAAVVTLGAVVAGTLTPLLT</sequence>
<evidence type="ECO:0008006" key="4">
    <source>
        <dbReference type="Google" id="ProtNLM"/>
    </source>
</evidence>
<keyword evidence="1" id="KW-0812">Transmembrane</keyword>
<evidence type="ECO:0000313" key="3">
    <source>
        <dbReference type="Proteomes" id="UP000035932"/>
    </source>
</evidence>
<dbReference type="EMBL" id="LFML01000079">
    <property type="protein sequence ID" value="KMO96065.1"/>
    <property type="molecule type" value="Genomic_DNA"/>
</dbReference>
<dbReference type="Proteomes" id="UP000035932">
    <property type="component" value="Unassembled WGS sequence"/>
</dbReference>
<keyword evidence="1" id="KW-0472">Membrane</keyword>
<evidence type="ECO:0000313" key="2">
    <source>
        <dbReference type="EMBL" id="KMO96065.1"/>
    </source>
</evidence>
<name>A0A0J6XJ62_9ACTN</name>
<protein>
    <recommendedName>
        <fullName evidence="4">Integral membrane protein</fullName>
    </recommendedName>
</protein>
<keyword evidence="3" id="KW-1185">Reference proteome</keyword>
<reference evidence="2 3" key="1">
    <citation type="submission" date="2015-06" db="EMBL/GenBank/DDBJ databases">
        <title>Recapitulation of the evolution of biosynthetic gene clusters reveals hidden chemical diversity on bacterial genomes.</title>
        <authorList>
            <person name="Cruz-Morales P."/>
            <person name="Martinez-Guerrero C."/>
            <person name="Morales-Escalante M.A."/>
            <person name="Yanez-Guerra L.A."/>
            <person name="Kopp J.F."/>
            <person name="Feldmann J."/>
            <person name="Ramos-Aboites H.E."/>
            <person name="Barona-Gomez F."/>
        </authorList>
    </citation>
    <scope>NUCLEOTIDE SEQUENCE [LARGE SCALE GENOMIC DNA]</scope>
    <source>
        <strain evidence="2 3">ATCC 31245</strain>
    </source>
</reference>
<dbReference type="STRING" id="66430.ACS04_20500"/>